<comment type="cofactor">
    <cofactor evidence="4 8">
        <name>Zn(2+)</name>
        <dbReference type="ChEBI" id="CHEBI:29105"/>
    </cofactor>
    <text evidence="4 8">Binds 1 zinc ion per subunit.</text>
</comment>
<feature type="binding site" evidence="4 8">
    <location>
        <position position="412"/>
    </location>
    <ligand>
        <name>Zn(2+)</name>
        <dbReference type="ChEBI" id="CHEBI:29105"/>
    </ligand>
</feature>
<dbReference type="InterPro" id="IPR001692">
    <property type="entry name" value="Histidinol_DH_CS"/>
</dbReference>
<dbReference type="EC" id="1.1.1.308" evidence="4"/>
<dbReference type="RefSeq" id="WP_089997247.1">
    <property type="nucleotide sequence ID" value="NZ_FOIZ01000003.1"/>
</dbReference>
<feature type="binding site" evidence="7">
    <location>
        <position position="252"/>
    </location>
    <ligand>
        <name>substrate</name>
    </ligand>
</feature>
<evidence type="ECO:0000256" key="1">
    <source>
        <dbReference type="ARBA" id="ARBA00022723"/>
    </source>
</evidence>
<feature type="binding site" evidence="7">
    <location>
        <position position="412"/>
    </location>
    <ligand>
        <name>substrate</name>
    </ligand>
</feature>
<dbReference type="InterPro" id="IPR043678">
    <property type="entry name" value="Sulfopropanediol_dehydrog_HpsN"/>
</dbReference>
<dbReference type="Proteomes" id="UP000199167">
    <property type="component" value="Unassembled WGS sequence"/>
</dbReference>
<dbReference type="InterPro" id="IPR022695">
    <property type="entry name" value="Histidinol_DH_monofunct"/>
</dbReference>
<feature type="binding site" evidence="7">
    <location>
        <position position="249"/>
    </location>
    <ligand>
        <name>substrate</name>
    </ligand>
</feature>
<evidence type="ECO:0000256" key="6">
    <source>
        <dbReference type="PIRSR" id="PIRSR000099-2"/>
    </source>
</evidence>
<dbReference type="InterPro" id="IPR016161">
    <property type="entry name" value="Ald_DH/histidinol_DH"/>
</dbReference>
<gene>
    <name evidence="4" type="primary">hpsN</name>
    <name evidence="9" type="ORF">SAMN04488515_3526</name>
</gene>
<dbReference type="EMBL" id="FOIZ01000003">
    <property type="protein sequence ID" value="SEW47094.1"/>
    <property type="molecule type" value="Genomic_DNA"/>
</dbReference>
<keyword evidence="3 4" id="KW-0560">Oxidoreductase</keyword>
<feature type="binding site" evidence="7">
    <location>
        <position position="227"/>
    </location>
    <ligand>
        <name>substrate</name>
    </ligand>
</feature>
<dbReference type="GO" id="GO:0051287">
    <property type="term" value="F:NAD binding"/>
    <property type="evidence" value="ECO:0007669"/>
    <property type="project" value="InterPro"/>
</dbReference>
<dbReference type="PANTHER" id="PTHR21256">
    <property type="entry name" value="HISTIDINOL DEHYDROGENASE HDH"/>
    <property type="match status" value="1"/>
</dbReference>
<evidence type="ECO:0000256" key="8">
    <source>
        <dbReference type="PIRSR" id="PIRSR000099-4"/>
    </source>
</evidence>
<feature type="binding site" evidence="7">
    <location>
        <position position="353"/>
    </location>
    <ligand>
        <name>substrate</name>
    </ligand>
</feature>
<evidence type="ECO:0000313" key="9">
    <source>
        <dbReference type="EMBL" id="SEW47094.1"/>
    </source>
</evidence>
<feature type="binding site" evidence="4 8">
    <location>
        <position position="353"/>
    </location>
    <ligand>
        <name>Zn(2+)</name>
        <dbReference type="ChEBI" id="CHEBI:29105"/>
    </ligand>
</feature>
<dbReference type="OrthoDB" id="9805269at2"/>
<evidence type="ECO:0000256" key="7">
    <source>
        <dbReference type="PIRSR" id="PIRSR000099-3"/>
    </source>
</evidence>
<feature type="binding site" evidence="4 6">
    <location>
        <position position="204"/>
    </location>
    <ligand>
        <name>NAD(+)</name>
        <dbReference type="ChEBI" id="CHEBI:57540"/>
    </ligand>
</feature>
<dbReference type="HAMAP" id="MF_02228">
    <property type="entry name" value="Sulfopropanediol_dehydrog"/>
    <property type="match status" value="1"/>
</dbReference>
<name>A0A1I0RZL8_9RHOB</name>
<dbReference type="AlphaFoldDB" id="A0A1I0RZL8"/>
<evidence type="ECO:0000256" key="5">
    <source>
        <dbReference type="PIRSR" id="PIRSR000099-1"/>
    </source>
</evidence>
<dbReference type="SUPFAM" id="SSF53720">
    <property type="entry name" value="ALDH-like"/>
    <property type="match status" value="1"/>
</dbReference>
<dbReference type="PIRSF" id="PIRSF000099">
    <property type="entry name" value="Histidinol_dh"/>
    <property type="match status" value="1"/>
</dbReference>
<comment type="catalytic activity">
    <reaction evidence="4">
        <text>(2R)-3-sulfopropanediol + 2 NAD(+) + H2O = (2R)-3-sulfolactate + 2 NADH + 3 H(+)</text>
        <dbReference type="Rhea" id="RHEA:28074"/>
        <dbReference type="ChEBI" id="CHEBI:15377"/>
        <dbReference type="ChEBI" id="CHEBI:15378"/>
        <dbReference type="ChEBI" id="CHEBI:57540"/>
        <dbReference type="ChEBI" id="CHEBI:57945"/>
        <dbReference type="ChEBI" id="CHEBI:58738"/>
        <dbReference type="ChEBI" id="CHEBI:60997"/>
        <dbReference type="EC" id="1.1.1.308"/>
    </reaction>
</comment>
<dbReference type="InterPro" id="IPR012131">
    <property type="entry name" value="Hstdl_DH"/>
</dbReference>
<keyword evidence="4 6" id="KW-0520">NAD</keyword>
<dbReference type="PRINTS" id="PR00083">
    <property type="entry name" value="HOLDHDRGNASE"/>
</dbReference>
<reference evidence="9 10" key="1">
    <citation type="submission" date="2016-10" db="EMBL/GenBank/DDBJ databases">
        <authorList>
            <person name="de Groot N.N."/>
        </authorList>
    </citation>
    <scope>NUCLEOTIDE SEQUENCE [LARGE SCALE GENOMIC DNA]</scope>
    <source>
        <strain evidence="9 10">DSM 17925</strain>
    </source>
</reference>
<accession>A0A1I0RZL8</accession>
<dbReference type="CDD" id="cd06572">
    <property type="entry name" value="Histidinol_dh"/>
    <property type="match status" value="1"/>
</dbReference>
<sequence length="435" mass="46779">MTRDYLKKATLTAKSDATQVHDTVKTILADIEAGGDAKAMEYAAKFDRYEGNVLLTAKEIEAAIAQVPEKLKADIRFAHDNVRRFAELQKGTTTDVEMEIAPGFIAGQKVIPIDAAGCYVPGGRYSHIASAIMTVTTAKVAGCKHITACSPPRPDVGVAPAIVYAAHICGADKILAMGGVQGVAAMTFGLFGLPKANILVGPGNQFVAEAKRILFGRVGIDMIAGPTDSLILADKDADPHIVATDLVSQAEHGYNSPVWLVTDDRTLAEKVMTLVPKLIDDLPELNRENAYAAWRDYAEVIVCKDREDMAACSDEYAPEHLTVQAADLDWWLNRLTCYGSLFLGEETTVSYGDKATGTNHVLPTSGAASYTGGLSVHKYMKIVTWQRATRDASKAVAEATARISRLEGMEGHARAADVRLAKYFPGENFDLTADG</sequence>
<feature type="active site" description="Proton acceptor" evidence="4 5">
    <location>
        <position position="319"/>
    </location>
</feature>
<feature type="binding site" evidence="7">
    <location>
        <position position="320"/>
    </location>
    <ligand>
        <name>substrate</name>
    </ligand>
</feature>
<keyword evidence="10" id="KW-1185">Reference proteome</keyword>
<evidence type="ECO:0000256" key="4">
    <source>
        <dbReference type="HAMAP-Rule" id="MF_02228"/>
    </source>
</evidence>
<comment type="function">
    <text evidence="4">Catalyzes the NAD-dependent oxidation of (R)-2,3-dihydroxypropane-1-sulfonate to (R)-3-sulfolactate.</text>
</comment>
<dbReference type="Pfam" id="PF00815">
    <property type="entry name" value="Histidinol_dh"/>
    <property type="match status" value="1"/>
</dbReference>
<dbReference type="PROSITE" id="PS00611">
    <property type="entry name" value="HISOL_DEHYDROGENASE"/>
    <property type="match status" value="1"/>
</dbReference>
<dbReference type="Gene3D" id="1.20.5.1300">
    <property type="match status" value="1"/>
</dbReference>
<dbReference type="GO" id="GO:0004399">
    <property type="term" value="F:histidinol dehydrogenase activity"/>
    <property type="evidence" value="ECO:0007669"/>
    <property type="project" value="InterPro"/>
</dbReference>
<evidence type="ECO:0000256" key="3">
    <source>
        <dbReference type="ARBA" id="ARBA00023002"/>
    </source>
</evidence>
<dbReference type="Gene3D" id="3.40.50.1980">
    <property type="entry name" value="Nitrogenase molybdenum iron protein domain"/>
    <property type="match status" value="2"/>
</dbReference>
<proteinExistence type="inferred from homology"/>
<feature type="binding site" evidence="4 6">
    <location>
        <position position="181"/>
    </location>
    <ligand>
        <name>NAD(+)</name>
        <dbReference type="ChEBI" id="CHEBI:57540"/>
    </ligand>
</feature>
<feature type="active site" description="Proton acceptor" evidence="4 5">
    <location>
        <position position="320"/>
    </location>
</feature>
<feature type="binding site" evidence="7">
    <location>
        <position position="407"/>
    </location>
    <ligand>
        <name>substrate</name>
    </ligand>
</feature>
<dbReference type="GO" id="GO:0005829">
    <property type="term" value="C:cytosol"/>
    <property type="evidence" value="ECO:0007669"/>
    <property type="project" value="TreeGrafter"/>
</dbReference>
<feature type="binding site" evidence="4 6">
    <location>
        <position position="119"/>
    </location>
    <ligand>
        <name>NAD(+)</name>
        <dbReference type="ChEBI" id="CHEBI:57540"/>
    </ligand>
</feature>
<dbReference type="GO" id="GO:0008270">
    <property type="term" value="F:zinc ion binding"/>
    <property type="evidence" value="ECO:0007669"/>
    <property type="project" value="UniProtKB-UniRule"/>
</dbReference>
<feature type="binding site" evidence="4 8">
    <location>
        <position position="249"/>
    </location>
    <ligand>
        <name>Zn(2+)</name>
        <dbReference type="ChEBI" id="CHEBI:29105"/>
    </ligand>
</feature>
<comment type="similarity">
    <text evidence="4">Belongs to the histidinol dehydrogenase family. HpsN subfamily.</text>
</comment>
<organism evidence="9 10">
    <name type="scientific">Cognatiyoonia koreensis</name>
    <dbReference type="NCBI Taxonomy" id="364200"/>
    <lineage>
        <taxon>Bacteria</taxon>
        <taxon>Pseudomonadati</taxon>
        <taxon>Pseudomonadota</taxon>
        <taxon>Alphaproteobacteria</taxon>
        <taxon>Rhodobacterales</taxon>
        <taxon>Paracoccaceae</taxon>
        <taxon>Cognatiyoonia</taxon>
    </lineage>
</organism>
<evidence type="ECO:0000256" key="2">
    <source>
        <dbReference type="ARBA" id="ARBA00022833"/>
    </source>
</evidence>
<dbReference type="GO" id="GO:0000105">
    <property type="term" value="P:L-histidine biosynthetic process"/>
    <property type="evidence" value="ECO:0007669"/>
    <property type="project" value="InterPro"/>
</dbReference>
<keyword evidence="2 4" id="KW-0862">Zinc</keyword>
<dbReference type="FunFam" id="3.40.50.1980:FF:000001">
    <property type="entry name" value="Histidinol dehydrogenase"/>
    <property type="match status" value="1"/>
</dbReference>
<dbReference type="STRING" id="364200.SAMN04488515_3526"/>
<keyword evidence="1 4" id="KW-0479">Metal-binding</keyword>
<dbReference type="PANTHER" id="PTHR21256:SF14">
    <property type="entry name" value="HISTIDINOL DEHYDROGENASE"/>
    <property type="match status" value="1"/>
</dbReference>
<evidence type="ECO:0000313" key="10">
    <source>
        <dbReference type="Proteomes" id="UP000199167"/>
    </source>
</evidence>
<dbReference type="NCBIfam" id="TIGR00069">
    <property type="entry name" value="hisD"/>
    <property type="match status" value="1"/>
</dbReference>
<protein>
    <recommendedName>
        <fullName evidence="4">Sulfopropanediol 3-dehydrogenase</fullName>
        <ecNumber evidence="4">1.1.1.308</ecNumber>
    </recommendedName>
    <alternativeName>
        <fullName evidence="4">2,3-dihydroxypropane-1-sulfonate 3-dehydrogenase (sulfolactate forming)</fullName>
        <shortName evidence="4">DHPS 3-dehydrogenase (sulfolactate forming)</shortName>
    </alternativeName>
</protein>
<feature type="binding site" evidence="4 8">
    <location>
        <position position="252"/>
    </location>
    <ligand>
        <name>Zn(2+)</name>
        <dbReference type="ChEBI" id="CHEBI:29105"/>
    </ligand>
</feature>